<evidence type="ECO:0000256" key="1">
    <source>
        <dbReference type="ARBA" id="ARBA00004123"/>
    </source>
</evidence>
<name>A0A9N9KJ18_9GLOM</name>
<keyword evidence="6" id="KW-1185">Reference proteome</keyword>
<accession>A0A9N9KJ18</accession>
<dbReference type="InterPro" id="IPR010301">
    <property type="entry name" value="RRP1"/>
</dbReference>
<evidence type="ECO:0000256" key="2">
    <source>
        <dbReference type="ARBA" id="ARBA00006374"/>
    </source>
</evidence>
<reference evidence="5" key="1">
    <citation type="submission" date="2021-06" db="EMBL/GenBank/DDBJ databases">
        <authorList>
            <person name="Kallberg Y."/>
            <person name="Tangrot J."/>
            <person name="Rosling A."/>
        </authorList>
    </citation>
    <scope>NUCLEOTIDE SEQUENCE</scope>
    <source>
        <strain evidence="5">FL966</strain>
    </source>
</reference>
<dbReference type="GO" id="GO:0005634">
    <property type="term" value="C:nucleus"/>
    <property type="evidence" value="ECO:0007669"/>
    <property type="project" value="UniProtKB-SubCell"/>
</dbReference>
<dbReference type="AlphaFoldDB" id="A0A9N9KJ18"/>
<evidence type="ECO:0000256" key="3">
    <source>
        <dbReference type="ARBA" id="ARBA00022552"/>
    </source>
</evidence>
<dbReference type="Proteomes" id="UP000789759">
    <property type="component" value="Unassembled WGS sequence"/>
</dbReference>
<evidence type="ECO:0000313" key="6">
    <source>
        <dbReference type="Proteomes" id="UP000789759"/>
    </source>
</evidence>
<proteinExistence type="inferred from homology"/>
<evidence type="ECO:0000256" key="4">
    <source>
        <dbReference type="ARBA" id="ARBA00023242"/>
    </source>
</evidence>
<keyword evidence="3" id="KW-0698">rRNA processing</keyword>
<organism evidence="5 6">
    <name type="scientific">Cetraspora pellucida</name>
    <dbReference type="NCBI Taxonomy" id="1433469"/>
    <lineage>
        <taxon>Eukaryota</taxon>
        <taxon>Fungi</taxon>
        <taxon>Fungi incertae sedis</taxon>
        <taxon>Mucoromycota</taxon>
        <taxon>Glomeromycotina</taxon>
        <taxon>Glomeromycetes</taxon>
        <taxon>Diversisporales</taxon>
        <taxon>Gigasporaceae</taxon>
        <taxon>Cetraspora</taxon>
    </lineage>
</organism>
<sequence>MSTVADMPYTISNIMAVINDLNLNPFIKSFWKVVEREWNNVDSHRSFVRAFLTRISRNSGSKSSMHSLTILESSLSSKTPDGVKYHLCDVYVDELAFVGTSVKWNIPMAQLLRPFQSLLVKSQNKHLINKISENVLEKILTVIPI</sequence>
<dbReference type="GO" id="GO:0006364">
    <property type="term" value="P:rRNA processing"/>
    <property type="evidence" value="ECO:0007669"/>
    <property type="project" value="UniProtKB-KW"/>
</dbReference>
<gene>
    <name evidence="5" type="ORF">CPELLU_LOCUS21214</name>
</gene>
<dbReference type="PANTHER" id="PTHR13026:SF0">
    <property type="entry name" value="RIBOSOMAL RNA PROCESSING 1B"/>
    <property type="match status" value="1"/>
</dbReference>
<dbReference type="PANTHER" id="PTHR13026">
    <property type="entry name" value="NNP-1 PROTEIN NOVEL NUCLEAR PROTEIN 1 NOP52"/>
    <property type="match status" value="1"/>
</dbReference>
<dbReference type="EMBL" id="CAJVQA010075606">
    <property type="protein sequence ID" value="CAG8835265.1"/>
    <property type="molecule type" value="Genomic_DNA"/>
</dbReference>
<feature type="non-terminal residue" evidence="5">
    <location>
        <position position="145"/>
    </location>
</feature>
<comment type="similarity">
    <text evidence="2">Belongs to the RRP1 family.</text>
</comment>
<dbReference type="GO" id="GO:0030688">
    <property type="term" value="C:preribosome, small subunit precursor"/>
    <property type="evidence" value="ECO:0007669"/>
    <property type="project" value="InterPro"/>
</dbReference>
<dbReference type="Pfam" id="PF05997">
    <property type="entry name" value="Nop52"/>
    <property type="match status" value="1"/>
</dbReference>
<comment type="subcellular location">
    <subcellularLocation>
        <location evidence="1">Nucleus</location>
    </subcellularLocation>
</comment>
<keyword evidence="4" id="KW-0539">Nucleus</keyword>
<dbReference type="OrthoDB" id="2388521at2759"/>
<evidence type="ECO:0000313" key="5">
    <source>
        <dbReference type="EMBL" id="CAG8835265.1"/>
    </source>
</evidence>
<comment type="caution">
    <text evidence="5">The sequence shown here is derived from an EMBL/GenBank/DDBJ whole genome shotgun (WGS) entry which is preliminary data.</text>
</comment>
<protein>
    <submittedName>
        <fullName evidence="5">21234_t:CDS:1</fullName>
    </submittedName>
</protein>